<gene>
    <name evidence="2" type="ORF">SI65_09979</name>
</gene>
<dbReference type="OrthoDB" id="4365810at2759"/>
<feature type="region of interest" description="Disordered" evidence="1">
    <location>
        <begin position="151"/>
        <end position="191"/>
    </location>
</feature>
<organism evidence="2 3">
    <name type="scientific">Aspergillus cristatus</name>
    <name type="common">Chinese Fuzhuan brick tea-fermentation fungus</name>
    <name type="synonym">Eurotium cristatum</name>
    <dbReference type="NCBI Taxonomy" id="573508"/>
    <lineage>
        <taxon>Eukaryota</taxon>
        <taxon>Fungi</taxon>
        <taxon>Dikarya</taxon>
        <taxon>Ascomycota</taxon>
        <taxon>Pezizomycotina</taxon>
        <taxon>Eurotiomycetes</taxon>
        <taxon>Eurotiomycetidae</taxon>
        <taxon>Eurotiales</taxon>
        <taxon>Aspergillaceae</taxon>
        <taxon>Aspergillus</taxon>
        <taxon>Aspergillus subgen. Aspergillus</taxon>
    </lineage>
</organism>
<accession>A0A1E3B129</accession>
<evidence type="ECO:0000256" key="1">
    <source>
        <dbReference type="SAM" id="MobiDB-lite"/>
    </source>
</evidence>
<feature type="region of interest" description="Disordered" evidence="1">
    <location>
        <begin position="1"/>
        <end position="82"/>
    </location>
</feature>
<reference evidence="2 3" key="1">
    <citation type="journal article" date="2016" name="BMC Genomics">
        <title>Comparative genomic and transcriptomic analyses of the Fuzhuan brick tea-fermentation fungus Aspergillus cristatus.</title>
        <authorList>
            <person name="Ge Y."/>
            <person name="Wang Y."/>
            <person name="Liu Y."/>
            <person name="Tan Y."/>
            <person name="Ren X."/>
            <person name="Zhang X."/>
            <person name="Hyde K.D."/>
            <person name="Liu Y."/>
            <person name="Liu Z."/>
        </authorList>
    </citation>
    <scope>NUCLEOTIDE SEQUENCE [LARGE SCALE GENOMIC DNA]</scope>
    <source>
        <strain evidence="2 3">GZAAS20.1005</strain>
    </source>
</reference>
<evidence type="ECO:0000313" key="3">
    <source>
        <dbReference type="Proteomes" id="UP000094569"/>
    </source>
</evidence>
<comment type="caution">
    <text evidence="2">The sequence shown here is derived from an EMBL/GenBank/DDBJ whole genome shotgun (WGS) entry which is preliminary data.</text>
</comment>
<feature type="compositionally biased region" description="Polar residues" evidence="1">
    <location>
        <begin position="159"/>
        <end position="178"/>
    </location>
</feature>
<dbReference type="VEuPathDB" id="FungiDB:SI65_09979"/>
<dbReference type="Proteomes" id="UP000094569">
    <property type="component" value="Unassembled WGS sequence"/>
</dbReference>
<protein>
    <submittedName>
        <fullName evidence="2">Uncharacterized protein</fullName>
    </submittedName>
</protein>
<name>A0A1E3B129_ASPCR</name>
<dbReference type="EMBL" id="JXNT01000023">
    <property type="protein sequence ID" value="ODM14634.1"/>
    <property type="molecule type" value="Genomic_DNA"/>
</dbReference>
<dbReference type="STRING" id="573508.A0A1E3B129"/>
<keyword evidence="3" id="KW-1185">Reference proteome</keyword>
<proteinExistence type="predicted"/>
<evidence type="ECO:0000313" key="2">
    <source>
        <dbReference type="EMBL" id="ODM14634.1"/>
    </source>
</evidence>
<dbReference type="AlphaFoldDB" id="A0A1E3B129"/>
<sequence length="262" mass="28768">MGAQRPRGGGISLATPPGMGNVASQLAETQDVPVTPKPTRWRSGNAMQPVPNDSRTESVSMDENEGQEHWQPGGSSRTPSRTLIGRLKHQTSLLDASKQAQVLVGALEAAQTQQQETYQMVLDQVQAHLAEELFNWRAEQQIQEGIADHKAGTGMRQDTPATNAQLSQTNQHNNNQTPKAREMTSQKSRQKPTLADLAALLSTKPGGQKWQEVTKKKQKNRQIQAVAVASQPDPTRLKPAKYCPKEARRLLLKESSTSVHGY</sequence>